<evidence type="ECO:0000313" key="2">
    <source>
        <dbReference type="EMBL" id="KAG8193858.1"/>
    </source>
</evidence>
<feature type="transmembrane region" description="Helical" evidence="1">
    <location>
        <begin position="67"/>
        <end position="87"/>
    </location>
</feature>
<evidence type="ECO:0000256" key="1">
    <source>
        <dbReference type="SAM" id="Phobius"/>
    </source>
</evidence>
<comment type="caution">
    <text evidence="2">The sequence shown here is derived from an EMBL/GenBank/DDBJ whole genome shotgun (WGS) entry which is preliminary data.</text>
</comment>
<keyword evidence="3" id="KW-1185">Reference proteome</keyword>
<keyword evidence="1" id="KW-0812">Transmembrane</keyword>
<dbReference type="EMBL" id="JAFNEN010000113">
    <property type="protein sequence ID" value="KAG8193858.1"/>
    <property type="molecule type" value="Genomic_DNA"/>
</dbReference>
<dbReference type="Proteomes" id="UP000827092">
    <property type="component" value="Unassembled WGS sequence"/>
</dbReference>
<reference evidence="2 3" key="1">
    <citation type="journal article" date="2022" name="Nat. Ecol. Evol.">
        <title>A masculinizing supergene underlies an exaggerated male reproductive morph in a spider.</title>
        <authorList>
            <person name="Hendrickx F."/>
            <person name="De Corte Z."/>
            <person name="Sonet G."/>
            <person name="Van Belleghem S.M."/>
            <person name="Kostlbacher S."/>
            <person name="Vangestel C."/>
        </authorList>
    </citation>
    <scope>NUCLEOTIDE SEQUENCE [LARGE SCALE GENOMIC DNA]</scope>
    <source>
        <strain evidence="2">W744_W776</strain>
    </source>
</reference>
<keyword evidence="1" id="KW-1133">Transmembrane helix</keyword>
<keyword evidence="1" id="KW-0472">Membrane</keyword>
<proteinExistence type="predicted"/>
<protein>
    <submittedName>
        <fullName evidence="2">Uncharacterized protein</fullName>
    </submittedName>
</protein>
<evidence type="ECO:0000313" key="3">
    <source>
        <dbReference type="Proteomes" id="UP000827092"/>
    </source>
</evidence>
<gene>
    <name evidence="2" type="ORF">JTE90_011419</name>
</gene>
<dbReference type="AlphaFoldDB" id="A0AAV6VD48"/>
<sequence>MHCHCRPPPLKHIDFRLTNNGALIAYTSPHDSLQLFFCLQLAPLPTTPCVTENGAFIASPLQLSATFIYLFFYLFFFVIGFFATWFAPSPRKKRFSCCSDLALLL</sequence>
<name>A0AAV6VD48_9ARAC</name>
<accession>A0AAV6VD48</accession>
<organism evidence="2 3">
    <name type="scientific">Oedothorax gibbosus</name>
    <dbReference type="NCBI Taxonomy" id="931172"/>
    <lineage>
        <taxon>Eukaryota</taxon>
        <taxon>Metazoa</taxon>
        <taxon>Ecdysozoa</taxon>
        <taxon>Arthropoda</taxon>
        <taxon>Chelicerata</taxon>
        <taxon>Arachnida</taxon>
        <taxon>Araneae</taxon>
        <taxon>Araneomorphae</taxon>
        <taxon>Entelegynae</taxon>
        <taxon>Araneoidea</taxon>
        <taxon>Linyphiidae</taxon>
        <taxon>Erigoninae</taxon>
        <taxon>Oedothorax</taxon>
    </lineage>
</organism>